<protein>
    <submittedName>
        <fullName evidence="2">Uncharacterized protein</fullName>
    </submittedName>
</protein>
<evidence type="ECO:0000256" key="1">
    <source>
        <dbReference type="SAM" id="MobiDB-lite"/>
    </source>
</evidence>
<gene>
    <name evidence="2" type="ORF">BDZ94DRAFT_1252195</name>
</gene>
<dbReference type="Proteomes" id="UP000807353">
    <property type="component" value="Unassembled WGS sequence"/>
</dbReference>
<feature type="compositionally biased region" description="Low complexity" evidence="1">
    <location>
        <begin position="136"/>
        <end position="153"/>
    </location>
</feature>
<dbReference type="EMBL" id="MU150243">
    <property type="protein sequence ID" value="KAF9466136.1"/>
    <property type="molecule type" value="Genomic_DNA"/>
</dbReference>
<proteinExistence type="predicted"/>
<feature type="compositionally biased region" description="Polar residues" evidence="1">
    <location>
        <begin position="185"/>
        <end position="195"/>
    </location>
</feature>
<keyword evidence="3" id="KW-1185">Reference proteome</keyword>
<organism evidence="2 3">
    <name type="scientific">Collybia nuda</name>
    <dbReference type="NCBI Taxonomy" id="64659"/>
    <lineage>
        <taxon>Eukaryota</taxon>
        <taxon>Fungi</taxon>
        <taxon>Dikarya</taxon>
        <taxon>Basidiomycota</taxon>
        <taxon>Agaricomycotina</taxon>
        <taxon>Agaricomycetes</taxon>
        <taxon>Agaricomycetidae</taxon>
        <taxon>Agaricales</taxon>
        <taxon>Tricholomatineae</taxon>
        <taxon>Clitocybaceae</taxon>
        <taxon>Collybia</taxon>
    </lineage>
</organism>
<feature type="region of interest" description="Disordered" evidence="1">
    <location>
        <begin position="69"/>
        <end position="110"/>
    </location>
</feature>
<name>A0A9P5YCV6_9AGAR</name>
<sequence>MAVGPDDPAVLMADAYAAASVDWEHRFLLAGAGEIEWRRNSNRDEPQRHEMIGYPRITSLFHPRASRNVNAESGEQAVRPARATRPRSATVTVPTIHPPSSLRNSTTATELDRGFTTHRLSPPLRRTINITPINIPVEPSTPSPVSSESPSTPGTLYSHQIQHVLTPSPPPTVTPRLYTWNNDVPTSPTSPTTGRNMGGPLTNPGARMSLARINIAPVRVRTQALSSEA</sequence>
<reference evidence="2" key="1">
    <citation type="submission" date="2020-11" db="EMBL/GenBank/DDBJ databases">
        <authorList>
            <consortium name="DOE Joint Genome Institute"/>
            <person name="Ahrendt S."/>
            <person name="Riley R."/>
            <person name="Andreopoulos W."/>
            <person name="Labutti K."/>
            <person name="Pangilinan J."/>
            <person name="Ruiz-Duenas F.J."/>
            <person name="Barrasa J.M."/>
            <person name="Sanchez-Garcia M."/>
            <person name="Camarero S."/>
            <person name="Miyauchi S."/>
            <person name="Serrano A."/>
            <person name="Linde D."/>
            <person name="Babiker R."/>
            <person name="Drula E."/>
            <person name="Ayuso-Fernandez I."/>
            <person name="Pacheco R."/>
            <person name="Padilla G."/>
            <person name="Ferreira P."/>
            <person name="Barriuso J."/>
            <person name="Kellner H."/>
            <person name="Castanera R."/>
            <person name="Alfaro M."/>
            <person name="Ramirez L."/>
            <person name="Pisabarro A.G."/>
            <person name="Kuo A."/>
            <person name="Tritt A."/>
            <person name="Lipzen A."/>
            <person name="He G."/>
            <person name="Yan M."/>
            <person name="Ng V."/>
            <person name="Cullen D."/>
            <person name="Martin F."/>
            <person name="Rosso M.-N."/>
            <person name="Henrissat B."/>
            <person name="Hibbett D."/>
            <person name="Martinez A.T."/>
            <person name="Grigoriev I.V."/>
        </authorList>
    </citation>
    <scope>NUCLEOTIDE SEQUENCE</scope>
    <source>
        <strain evidence="2">CBS 247.69</strain>
    </source>
</reference>
<feature type="region of interest" description="Disordered" evidence="1">
    <location>
        <begin position="185"/>
        <end position="205"/>
    </location>
</feature>
<evidence type="ECO:0000313" key="2">
    <source>
        <dbReference type="EMBL" id="KAF9466136.1"/>
    </source>
</evidence>
<comment type="caution">
    <text evidence="2">The sequence shown here is derived from an EMBL/GenBank/DDBJ whole genome shotgun (WGS) entry which is preliminary data.</text>
</comment>
<accession>A0A9P5YCV6</accession>
<dbReference type="AlphaFoldDB" id="A0A9P5YCV6"/>
<feature type="compositionally biased region" description="Low complexity" evidence="1">
    <location>
        <begin position="77"/>
        <end position="93"/>
    </location>
</feature>
<feature type="region of interest" description="Disordered" evidence="1">
    <location>
        <begin position="134"/>
        <end position="155"/>
    </location>
</feature>
<evidence type="ECO:0000313" key="3">
    <source>
        <dbReference type="Proteomes" id="UP000807353"/>
    </source>
</evidence>
<dbReference type="OrthoDB" id="3265863at2759"/>